<reference evidence="3 4" key="1">
    <citation type="journal article" date="2021" name="bioRxiv">
        <title>Chromosome-scale and haplotype-resolved genome assembly of a tetraploid potato cultivar.</title>
        <authorList>
            <person name="Sun H."/>
            <person name="Jiao W.-B."/>
            <person name="Krause K."/>
            <person name="Campoy J.A."/>
            <person name="Goel M."/>
            <person name="Folz-Donahue K."/>
            <person name="Kukat C."/>
            <person name="Huettel B."/>
            <person name="Schneeberger K."/>
        </authorList>
    </citation>
    <scope>NUCLEOTIDE SEQUENCE [LARGE SCALE GENOMIC DNA]</scope>
    <source>
        <strain evidence="3">SolTubOtavaFocal</strain>
        <tissue evidence="3">Leaves</tissue>
    </source>
</reference>
<comment type="cofactor">
    <cofactor evidence="1">
        <name>Cu cation</name>
        <dbReference type="ChEBI" id="CHEBI:23378"/>
    </cofactor>
    <text evidence="1">Contains 1 topaquinone per subunit.</text>
</comment>
<keyword evidence="4" id="KW-1185">Reference proteome</keyword>
<dbReference type="EMBL" id="JAIVGD010000026">
    <property type="protein sequence ID" value="KAH0742402.1"/>
    <property type="molecule type" value="Genomic_DNA"/>
</dbReference>
<comment type="similarity">
    <text evidence="1">Belongs to the copper/topaquinone oxidase family.</text>
</comment>
<evidence type="ECO:0000313" key="4">
    <source>
        <dbReference type="Proteomes" id="UP000826656"/>
    </source>
</evidence>
<dbReference type="Proteomes" id="UP000826656">
    <property type="component" value="Unassembled WGS sequence"/>
</dbReference>
<keyword evidence="1" id="KW-0560">Oxidoreductase</keyword>
<keyword evidence="1" id="KW-0479">Metal-binding</keyword>
<evidence type="ECO:0000256" key="1">
    <source>
        <dbReference type="RuleBase" id="RU000672"/>
    </source>
</evidence>
<comment type="PTM">
    <text evidence="1">Topaquinone (TPQ) is generated by copper-dependent autoxidation of a specific tyrosyl residue.</text>
</comment>
<dbReference type="InterPro" id="IPR000269">
    <property type="entry name" value="Cu_amine_oxidase"/>
</dbReference>
<dbReference type="PANTHER" id="PTHR10638:SF41">
    <property type="entry name" value="AMINE OXIDASE"/>
    <property type="match status" value="1"/>
</dbReference>
<organism evidence="3 4">
    <name type="scientific">Solanum tuberosum</name>
    <name type="common">Potato</name>
    <dbReference type="NCBI Taxonomy" id="4113"/>
    <lineage>
        <taxon>Eukaryota</taxon>
        <taxon>Viridiplantae</taxon>
        <taxon>Streptophyta</taxon>
        <taxon>Embryophyta</taxon>
        <taxon>Tracheophyta</taxon>
        <taxon>Spermatophyta</taxon>
        <taxon>Magnoliopsida</taxon>
        <taxon>eudicotyledons</taxon>
        <taxon>Gunneridae</taxon>
        <taxon>Pentapetalae</taxon>
        <taxon>asterids</taxon>
        <taxon>lamiids</taxon>
        <taxon>Solanales</taxon>
        <taxon>Solanaceae</taxon>
        <taxon>Solanoideae</taxon>
        <taxon>Solaneae</taxon>
        <taxon>Solanum</taxon>
    </lineage>
</organism>
<dbReference type="Gene3D" id="2.70.98.20">
    <property type="entry name" value="Copper amine oxidase, catalytic domain"/>
    <property type="match status" value="1"/>
</dbReference>
<proteinExistence type="inferred from homology"/>
<accession>A0ABQ7U637</accession>
<dbReference type="EC" id="1.4.3.-" evidence="1"/>
<protein>
    <recommendedName>
        <fullName evidence="1">Amine oxidase</fullName>
        <ecNumber evidence="1">1.4.3.-</ecNumber>
    </recommendedName>
</protein>
<dbReference type="InterPro" id="IPR049947">
    <property type="entry name" value="Cu_Am_Ox_Cu-bd"/>
</dbReference>
<evidence type="ECO:0000259" key="2">
    <source>
        <dbReference type="Pfam" id="PF01179"/>
    </source>
</evidence>
<dbReference type="SUPFAM" id="SSF49998">
    <property type="entry name" value="Amine oxidase catalytic domain"/>
    <property type="match status" value="1"/>
</dbReference>
<dbReference type="PANTHER" id="PTHR10638">
    <property type="entry name" value="COPPER AMINE OXIDASE"/>
    <property type="match status" value="1"/>
</dbReference>
<sequence length="204" mass="22779">MDIDGPSNNSFVKVNLQKEMTSPGESPRRSYLKAVRNVAKTEKDAQIKLKLYDPSEFHVINSNKKSRVGNLVGYKVVPGGTAASLLDHDDPPQKRAAFTNNQIWVTPYNESEQWAAGLFVYQSQGDDTLAVWSDRDRAIENKDIVVWYTLGFHHIPCQEDFPIMPTVSSSFEIKPVNFFESNPILNIPPNSPKDLPICKAAASA</sequence>
<dbReference type="PROSITE" id="PS01165">
    <property type="entry name" value="COPPER_AMINE_OXID_2"/>
    <property type="match status" value="1"/>
</dbReference>
<dbReference type="InterPro" id="IPR015798">
    <property type="entry name" value="Cu_amine_oxidase_C"/>
</dbReference>
<name>A0ABQ7U637_SOLTU</name>
<gene>
    <name evidence="3" type="ORF">KY290_035445</name>
</gene>
<dbReference type="InterPro" id="IPR036460">
    <property type="entry name" value="Cu_amine_oxidase_C_sf"/>
</dbReference>
<keyword evidence="1" id="KW-0801">TPQ</keyword>
<dbReference type="Pfam" id="PF01179">
    <property type="entry name" value="Cu_amine_oxid"/>
    <property type="match status" value="1"/>
</dbReference>
<comment type="caution">
    <text evidence="3">The sequence shown here is derived from an EMBL/GenBank/DDBJ whole genome shotgun (WGS) entry which is preliminary data.</text>
</comment>
<keyword evidence="1" id="KW-0186">Copper</keyword>
<feature type="domain" description="Copper amine oxidase catalytic" evidence="2">
    <location>
        <begin position="1"/>
        <end position="185"/>
    </location>
</feature>
<evidence type="ECO:0000313" key="3">
    <source>
        <dbReference type="EMBL" id="KAH0742402.1"/>
    </source>
</evidence>